<feature type="compositionally biased region" description="Polar residues" evidence="5">
    <location>
        <begin position="1"/>
        <end position="12"/>
    </location>
</feature>
<keyword evidence="4 6" id="KW-0472">Membrane</keyword>
<keyword evidence="2 6" id="KW-0812">Transmembrane</keyword>
<dbReference type="KEGG" id="psac:PSM36_1482"/>
<reference evidence="7 8" key="1">
    <citation type="submission" date="2016-08" db="EMBL/GenBank/DDBJ databases">
        <authorList>
            <person name="Seilhamer J.J."/>
        </authorList>
    </citation>
    <scope>NUCLEOTIDE SEQUENCE [LARGE SCALE GENOMIC DNA]</scope>
    <source>
        <strain evidence="7">M3/6</strain>
    </source>
</reference>
<dbReference type="Pfam" id="PF04228">
    <property type="entry name" value="Zn_peptidase"/>
    <property type="match status" value="1"/>
</dbReference>
<name>A0A1R3SVF3_9BACT</name>
<feature type="region of interest" description="Disordered" evidence="5">
    <location>
        <begin position="1"/>
        <end position="20"/>
    </location>
</feature>
<feature type="transmembrane region" description="Helical" evidence="6">
    <location>
        <begin position="26"/>
        <end position="44"/>
    </location>
</feature>
<evidence type="ECO:0000256" key="1">
    <source>
        <dbReference type="ARBA" id="ARBA00004167"/>
    </source>
</evidence>
<dbReference type="Proteomes" id="UP000187464">
    <property type="component" value="Chromosome I"/>
</dbReference>
<protein>
    <submittedName>
        <fullName evidence="7">Metallopeptidase, zinc binding</fullName>
    </submittedName>
</protein>
<evidence type="ECO:0000313" key="7">
    <source>
        <dbReference type="EMBL" id="SCD20303.1"/>
    </source>
</evidence>
<evidence type="ECO:0000313" key="8">
    <source>
        <dbReference type="Proteomes" id="UP000187464"/>
    </source>
</evidence>
<dbReference type="PANTHER" id="PTHR30168:SF0">
    <property type="entry name" value="INNER MEMBRANE PROTEIN"/>
    <property type="match status" value="1"/>
</dbReference>
<evidence type="ECO:0000256" key="6">
    <source>
        <dbReference type="SAM" id="Phobius"/>
    </source>
</evidence>
<organism evidence="7 8">
    <name type="scientific">Proteiniphilum saccharofermentans</name>
    <dbReference type="NCBI Taxonomy" id="1642647"/>
    <lineage>
        <taxon>Bacteria</taxon>
        <taxon>Pseudomonadati</taxon>
        <taxon>Bacteroidota</taxon>
        <taxon>Bacteroidia</taxon>
        <taxon>Bacteroidales</taxon>
        <taxon>Dysgonomonadaceae</taxon>
        <taxon>Proteiniphilum</taxon>
    </lineage>
</organism>
<sequence length="290" mass="32307">MKWINRNDSQANYEDRRGRGRGRRNAAIGGVGAVVIAVIALLLGQNPFQALDMVNSIAPGESTEVIDPSRVNENEELKVFTLGVFNSANDVWEEIFRTQLNRQYIRPTLVTFTDATVSECGGATDAVGPFYCPADQKMYIDLNFFHQLRTDFGAEGDLAMAYVTAHEIGHHVQKLLGIIDEMNQYRGQISEAEFNKLNVKLELQADFLAGVWVYHAQQMNMIQLEPGDLESAISATTAVGDDTIQKRSRGYSVPDSFTHGTSAQRTYWFRKGMQTGDISQGDTFNDPALR</sequence>
<dbReference type="AlphaFoldDB" id="A0A1R3SVF3"/>
<comment type="subcellular location">
    <subcellularLocation>
        <location evidence="1">Membrane</location>
        <topology evidence="1">Single-pass membrane protein</topology>
    </subcellularLocation>
</comment>
<evidence type="ECO:0000256" key="3">
    <source>
        <dbReference type="ARBA" id="ARBA00022989"/>
    </source>
</evidence>
<dbReference type="PANTHER" id="PTHR30168">
    <property type="entry name" value="PUTATIVE MEMBRANE PROTEIN YPFJ"/>
    <property type="match status" value="1"/>
</dbReference>
<evidence type="ECO:0000256" key="5">
    <source>
        <dbReference type="SAM" id="MobiDB-lite"/>
    </source>
</evidence>
<dbReference type="RefSeq" id="WP_076930271.1">
    <property type="nucleotide sequence ID" value="NZ_LT605205.1"/>
</dbReference>
<keyword evidence="3 6" id="KW-1133">Transmembrane helix</keyword>
<dbReference type="GO" id="GO:0016020">
    <property type="term" value="C:membrane"/>
    <property type="evidence" value="ECO:0007669"/>
    <property type="project" value="UniProtKB-SubCell"/>
</dbReference>
<gene>
    <name evidence="7" type="ORF">PSM36_1482</name>
</gene>
<dbReference type="InterPro" id="IPR007343">
    <property type="entry name" value="Uncharacterised_pept_Zn_put"/>
</dbReference>
<keyword evidence="8" id="KW-1185">Reference proteome</keyword>
<dbReference type="STRING" id="1642647.PSM36_1482"/>
<dbReference type="EMBL" id="LT605205">
    <property type="protein sequence ID" value="SCD20303.1"/>
    <property type="molecule type" value="Genomic_DNA"/>
</dbReference>
<evidence type="ECO:0000256" key="4">
    <source>
        <dbReference type="ARBA" id="ARBA00023136"/>
    </source>
</evidence>
<evidence type="ECO:0000256" key="2">
    <source>
        <dbReference type="ARBA" id="ARBA00022692"/>
    </source>
</evidence>
<proteinExistence type="predicted"/>
<accession>A0A1R3SVF3</accession>